<feature type="non-terminal residue" evidence="5">
    <location>
        <position position="1"/>
    </location>
</feature>
<keyword evidence="1" id="KW-0805">Transcription regulation</keyword>
<evidence type="ECO:0000259" key="4">
    <source>
        <dbReference type="PROSITE" id="PS50949"/>
    </source>
</evidence>
<dbReference type="AlphaFoldDB" id="X1IWE8"/>
<dbReference type="Gene3D" id="1.10.10.10">
    <property type="entry name" value="Winged helix-like DNA-binding domain superfamily/Winged helix DNA-binding domain"/>
    <property type="match status" value="1"/>
</dbReference>
<keyword evidence="2" id="KW-0238">DNA-binding</keyword>
<dbReference type="InterPro" id="IPR036388">
    <property type="entry name" value="WH-like_DNA-bd_sf"/>
</dbReference>
<comment type="caution">
    <text evidence="5">The sequence shown here is derived from an EMBL/GenBank/DDBJ whole genome shotgun (WGS) entry which is preliminary data.</text>
</comment>
<dbReference type="PANTHER" id="PTHR38445">
    <property type="entry name" value="HTH-TYPE TRANSCRIPTIONAL REPRESSOR YTRA"/>
    <property type="match status" value="1"/>
</dbReference>
<protein>
    <recommendedName>
        <fullName evidence="4">HTH gntR-type domain-containing protein</fullName>
    </recommendedName>
</protein>
<reference evidence="5" key="1">
    <citation type="journal article" date="2014" name="Front. Microbiol.">
        <title>High frequency of phylogenetically diverse reductive dehalogenase-homologous genes in deep subseafloor sedimentary metagenomes.</title>
        <authorList>
            <person name="Kawai M."/>
            <person name="Futagami T."/>
            <person name="Toyoda A."/>
            <person name="Takaki Y."/>
            <person name="Nishi S."/>
            <person name="Hori S."/>
            <person name="Arai W."/>
            <person name="Tsubouchi T."/>
            <person name="Morono Y."/>
            <person name="Uchiyama I."/>
            <person name="Ito T."/>
            <person name="Fujiyama A."/>
            <person name="Inagaki F."/>
            <person name="Takami H."/>
        </authorList>
    </citation>
    <scope>NUCLEOTIDE SEQUENCE</scope>
    <source>
        <strain evidence="5">Expedition CK06-06</strain>
    </source>
</reference>
<feature type="domain" description="HTH gntR-type" evidence="4">
    <location>
        <begin position="1"/>
        <end position="38"/>
    </location>
</feature>
<evidence type="ECO:0000256" key="2">
    <source>
        <dbReference type="ARBA" id="ARBA00023125"/>
    </source>
</evidence>
<dbReference type="GO" id="GO:0003700">
    <property type="term" value="F:DNA-binding transcription factor activity"/>
    <property type="evidence" value="ECO:0007669"/>
    <property type="project" value="InterPro"/>
</dbReference>
<proteinExistence type="predicted"/>
<organism evidence="5">
    <name type="scientific">marine sediment metagenome</name>
    <dbReference type="NCBI Taxonomy" id="412755"/>
    <lineage>
        <taxon>unclassified sequences</taxon>
        <taxon>metagenomes</taxon>
        <taxon>ecological metagenomes</taxon>
    </lineage>
</organism>
<dbReference type="EMBL" id="BARU01033701">
    <property type="protein sequence ID" value="GAH70429.1"/>
    <property type="molecule type" value="Genomic_DNA"/>
</dbReference>
<sequence>LATELIVNPNTIARAYRELEKEGFIYTRKGKGCYVSDDSSSLIKEERTQIIIRILDEAIEEAKKFNPDSAEIRKLFAKRITLTEESKRGGEKNE</sequence>
<evidence type="ECO:0000313" key="5">
    <source>
        <dbReference type="EMBL" id="GAH70429.1"/>
    </source>
</evidence>
<evidence type="ECO:0000256" key="3">
    <source>
        <dbReference type="ARBA" id="ARBA00023163"/>
    </source>
</evidence>
<name>X1IWE8_9ZZZZ</name>
<dbReference type="InterPro" id="IPR000524">
    <property type="entry name" value="Tscrpt_reg_HTH_GntR"/>
</dbReference>
<keyword evidence="3" id="KW-0804">Transcription</keyword>
<accession>X1IWE8</accession>
<dbReference type="PANTHER" id="PTHR38445:SF6">
    <property type="entry name" value="GNTR-FAMILY TRANSCRIPTIONAL REGULATOR"/>
    <property type="match status" value="1"/>
</dbReference>
<dbReference type="SUPFAM" id="SSF46785">
    <property type="entry name" value="Winged helix' DNA-binding domain"/>
    <property type="match status" value="1"/>
</dbReference>
<dbReference type="PROSITE" id="PS50949">
    <property type="entry name" value="HTH_GNTR"/>
    <property type="match status" value="1"/>
</dbReference>
<evidence type="ECO:0000256" key="1">
    <source>
        <dbReference type="ARBA" id="ARBA00023015"/>
    </source>
</evidence>
<dbReference type="InterPro" id="IPR036390">
    <property type="entry name" value="WH_DNA-bd_sf"/>
</dbReference>
<gene>
    <name evidence="5" type="ORF">S03H2_52988</name>
</gene>
<dbReference type="GO" id="GO:0003677">
    <property type="term" value="F:DNA binding"/>
    <property type="evidence" value="ECO:0007669"/>
    <property type="project" value="UniProtKB-KW"/>
</dbReference>